<protein>
    <submittedName>
        <fullName evidence="1">Uncharacterized protein</fullName>
    </submittedName>
</protein>
<evidence type="ECO:0000313" key="2">
    <source>
        <dbReference type="Proteomes" id="UP001177080"/>
    </source>
</evidence>
<comment type="caution">
    <text evidence="1">The sequence shown here is derived from an EMBL/GenBank/DDBJ whole genome shotgun (WGS) entry which is preliminary data.</text>
</comment>
<reference evidence="1" key="1">
    <citation type="submission" date="2022-04" db="EMBL/GenBank/DDBJ databases">
        <title>Shinella lacus sp. nov., a novel member of the genus Shinella from water.</title>
        <authorList>
            <person name="Deng Y."/>
        </authorList>
    </citation>
    <scope>NUCLEOTIDE SEQUENCE</scope>
    <source>
        <strain evidence="1">JCM 31239</strain>
    </source>
</reference>
<keyword evidence="2" id="KW-1185">Reference proteome</keyword>
<accession>A0ABT8X8R7</accession>
<evidence type="ECO:0000313" key="1">
    <source>
        <dbReference type="EMBL" id="MDO6119721.1"/>
    </source>
</evidence>
<proteinExistence type="predicted"/>
<name>A0ABT8X8R7_9HYPH</name>
<dbReference type="RefSeq" id="WP_244759353.1">
    <property type="nucleotide sequence ID" value="NZ_JALJCJ010000001.1"/>
</dbReference>
<organism evidence="1 2">
    <name type="scientific">Shinella curvata</name>
    <dbReference type="NCBI Taxonomy" id="1817964"/>
    <lineage>
        <taxon>Bacteria</taxon>
        <taxon>Pseudomonadati</taxon>
        <taxon>Pseudomonadota</taxon>
        <taxon>Alphaproteobacteria</taxon>
        <taxon>Hyphomicrobiales</taxon>
        <taxon>Rhizobiaceae</taxon>
        <taxon>Shinella</taxon>
    </lineage>
</organism>
<gene>
    <name evidence="1" type="ORF">GB928_000845</name>
</gene>
<dbReference type="Proteomes" id="UP001177080">
    <property type="component" value="Unassembled WGS sequence"/>
</dbReference>
<dbReference type="EMBL" id="WHSC02000001">
    <property type="protein sequence ID" value="MDO6119721.1"/>
    <property type="molecule type" value="Genomic_DNA"/>
</dbReference>
<sequence>MQPNSVTLSSDNDDWIVVVVEDGEELHRSFKIQSHAQNWSDGQRIRLGLYSGSADTLSLSDD</sequence>